<dbReference type="PANTHER" id="PTHR36111:SF2">
    <property type="entry name" value="INNER MEMBRANE PROTEIN"/>
    <property type="match status" value="1"/>
</dbReference>
<accession>A0A2U1DF36</accession>
<protein>
    <submittedName>
        <fullName evidence="2">Uncharacterized protein DUF554</fullName>
    </submittedName>
</protein>
<keyword evidence="1" id="KW-0812">Transmembrane</keyword>
<gene>
    <name evidence="2" type="ORF">C7384_101208</name>
</gene>
<dbReference type="InterPro" id="IPR007563">
    <property type="entry name" value="DUF554"/>
</dbReference>
<proteinExistence type="predicted"/>
<feature type="transmembrane region" description="Helical" evidence="1">
    <location>
        <begin position="58"/>
        <end position="79"/>
    </location>
</feature>
<evidence type="ECO:0000313" key="3">
    <source>
        <dbReference type="Proteomes" id="UP000245433"/>
    </source>
</evidence>
<organism evidence="2 3">
    <name type="scientific">Convivina intestini</name>
    <dbReference type="NCBI Taxonomy" id="1505726"/>
    <lineage>
        <taxon>Bacteria</taxon>
        <taxon>Bacillati</taxon>
        <taxon>Bacillota</taxon>
        <taxon>Bacilli</taxon>
        <taxon>Lactobacillales</taxon>
        <taxon>Lactobacillaceae</taxon>
        <taxon>Convivina</taxon>
    </lineage>
</organism>
<feature type="transmembrane region" description="Helical" evidence="1">
    <location>
        <begin position="86"/>
        <end position="104"/>
    </location>
</feature>
<sequence>MVYPSLLFTKASIDFIIILLFAATYGLGCCFAAIGILVVEGGITLLAIFIKPLLTTPMIVGISLVGGTLITLIGVNMLLNLKIKVANMLPAILVVTFYIHFFGLN</sequence>
<keyword evidence="3" id="KW-1185">Reference proteome</keyword>
<reference evidence="2 3" key="1">
    <citation type="submission" date="2018-04" db="EMBL/GenBank/DDBJ databases">
        <title>Genomic Encyclopedia of Type Strains, Phase IV (KMG-IV): sequencing the most valuable type-strain genomes for metagenomic binning, comparative biology and taxonomic classification.</title>
        <authorList>
            <person name="Goeker M."/>
        </authorList>
    </citation>
    <scope>NUCLEOTIDE SEQUENCE [LARGE SCALE GENOMIC DNA]</scope>
    <source>
        <strain evidence="2 3">DSM 28795</strain>
    </source>
</reference>
<comment type="caution">
    <text evidence="2">The sequence shown here is derived from an EMBL/GenBank/DDBJ whole genome shotgun (WGS) entry which is preliminary data.</text>
</comment>
<dbReference type="PANTHER" id="PTHR36111">
    <property type="entry name" value="INNER MEMBRANE PROTEIN-RELATED"/>
    <property type="match status" value="1"/>
</dbReference>
<feature type="transmembrane region" description="Helical" evidence="1">
    <location>
        <begin position="12"/>
        <end position="38"/>
    </location>
</feature>
<dbReference type="Proteomes" id="UP000245433">
    <property type="component" value="Unassembled WGS sequence"/>
</dbReference>
<keyword evidence="1" id="KW-0472">Membrane</keyword>
<evidence type="ECO:0000313" key="2">
    <source>
        <dbReference type="EMBL" id="PVY86293.1"/>
    </source>
</evidence>
<name>A0A2U1DF36_9LACO</name>
<dbReference type="EMBL" id="QEKT01000001">
    <property type="protein sequence ID" value="PVY86293.1"/>
    <property type="molecule type" value="Genomic_DNA"/>
</dbReference>
<evidence type="ECO:0000256" key="1">
    <source>
        <dbReference type="SAM" id="Phobius"/>
    </source>
</evidence>
<dbReference type="Pfam" id="PF04474">
    <property type="entry name" value="DUF554"/>
    <property type="match status" value="1"/>
</dbReference>
<dbReference type="AlphaFoldDB" id="A0A2U1DF36"/>
<keyword evidence="1" id="KW-1133">Transmembrane helix</keyword>